<evidence type="ECO:0000313" key="2">
    <source>
        <dbReference type="EMBL" id="KAK4713158.1"/>
    </source>
</evidence>
<organism evidence="2 3">
    <name type="scientific">Solanum pinnatisectum</name>
    <name type="common">tansyleaf nightshade</name>
    <dbReference type="NCBI Taxonomy" id="50273"/>
    <lineage>
        <taxon>Eukaryota</taxon>
        <taxon>Viridiplantae</taxon>
        <taxon>Streptophyta</taxon>
        <taxon>Embryophyta</taxon>
        <taxon>Tracheophyta</taxon>
        <taxon>Spermatophyta</taxon>
        <taxon>Magnoliopsida</taxon>
        <taxon>eudicotyledons</taxon>
        <taxon>Gunneridae</taxon>
        <taxon>Pentapetalae</taxon>
        <taxon>asterids</taxon>
        <taxon>lamiids</taxon>
        <taxon>Solanales</taxon>
        <taxon>Solanaceae</taxon>
        <taxon>Solanoideae</taxon>
        <taxon>Solaneae</taxon>
        <taxon>Solanum</taxon>
    </lineage>
</organism>
<evidence type="ECO:0000313" key="3">
    <source>
        <dbReference type="Proteomes" id="UP001311915"/>
    </source>
</evidence>
<accession>A0AAV9KJR9</accession>
<evidence type="ECO:0000259" key="1">
    <source>
        <dbReference type="Pfam" id="PF14111"/>
    </source>
</evidence>
<dbReference type="EMBL" id="JAWPEI010000010">
    <property type="protein sequence ID" value="KAK4713158.1"/>
    <property type="molecule type" value="Genomic_DNA"/>
</dbReference>
<dbReference type="PANTHER" id="PTHR33233">
    <property type="entry name" value="ENDONUCLEASE/EXONUCLEASE/PHOSPHATASE"/>
    <property type="match status" value="1"/>
</dbReference>
<dbReference type="PANTHER" id="PTHR33233:SF17">
    <property type="entry name" value="DUF4283 DOMAIN-CONTAINING PROTEIN"/>
    <property type="match status" value="1"/>
</dbReference>
<dbReference type="AlphaFoldDB" id="A0AAV9KJR9"/>
<reference evidence="2 3" key="1">
    <citation type="submission" date="2023-10" db="EMBL/GenBank/DDBJ databases">
        <title>Genome-Wide Identification Analysis in wild type Solanum Pinnatisectum Reveals Some Genes Defensing Phytophthora Infestans.</title>
        <authorList>
            <person name="Sun C."/>
        </authorList>
    </citation>
    <scope>NUCLEOTIDE SEQUENCE [LARGE SCALE GENOMIC DNA]</scope>
    <source>
        <strain evidence="2">LQN</strain>
        <tissue evidence="2">Leaf</tissue>
    </source>
</reference>
<proteinExistence type="predicted"/>
<dbReference type="Pfam" id="PF14111">
    <property type="entry name" value="DUF4283"/>
    <property type="match status" value="1"/>
</dbReference>
<sequence length="108" mass="13055">MERFIIEQGPFSTKPVVLYHSDGYFVVRFANEEERDKVLCAGPHYLLKRHVIMKPWLLEFNFKEEILTTIPLWIKLPNLPLNYWNFVVLRKICSSWENHYMLMNVQLK</sequence>
<name>A0AAV9KJR9_9SOLN</name>
<gene>
    <name evidence="2" type="ORF">R3W88_019065</name>
</gene>
<protein>
    <recommendedName>
        <fullName evidence="1">DUF4283 domain-containing protein</fullName>
    </recommendedName>
</protein>
<dbReference type="Proteomes" id="UP001311915">
    <property type="component" value="Unassembled WGS sequence"/>
</dbReference>
<comment type="caution">
    <text evidence="2">The sequence shown here is derived from an EMBL/GenBank/DDBJ whole genome shotgun (WGS) entry which is preliminary data.</text>
</comment>
<dbReference type="InterPro" id="IPR025558">
    <property type="entry name" value="DUF4283"/>
</dbReference>
<feature type="domain" description="DUF4283" evidence="1">
    <location>
        <begin position="1"/>
        <end position="64"/>
    </location>
</feature>
<keyword evidence="3" id="KW-1185">Reference proteome</keyword>